<organism evidence="2 3">
    <name type="scientific">Nocardiopsis alborubida</name>
    <dbReference type="NCBI Taxonomy" id="146802"/>
    <lineage>
        <taxon>Bacteria</taxon>
        <taxon>Bacillati</taxon>
        <taxon>Actinomycetota</taxon>
        <taxon>Actinomycetes</taxon>
        <taxon>Streptosporangiales</taxon>
        <taxon>Nocardiopsidaceae</taxon>
        <taxon>Nocardiopsis</taxon>
    </lineage>
</organism>
<dbReference type="Proteomes" id="UP000553209">
    <property type="component" value="Unassembled WGS sequence"/>
</dbReference>
<feature type="signal peptide" evidence="1">
    <location>
        <begin position="1"/>
        <end position="41"/>
    </location>
</feature>
<gene>
    <name evidence="2" type="ORF">HGB44_31320</name>
</gene>
<name>A0A7X6RTK3_9ACTN</name>
<proteinExistence type="predicted"/>
<dbReference type="Gene3D" id="2.70.70.10">
    <property type="entry name" value="Glucose Permease (Domain IIA)"/>
    <property type="match status" value="1"/>
</dbReference>
<dbReference type="SUPFAM" id="SSF51261">
    <property type="entry name" value="Duplicated hybrid motif"/>
    <property type="match status" value="1"/>
</dbReference>
<evidence type="ECO:0000256" key="1">
    <source>
        <dbReference type="SAM" id="SignalP"/>
    </source>
</evidence>
<protein>
    <submittedName>
        <fullName evidence="2">Peptidoglycan DD-metalloendopeptidase family protein</fullName>
    </submittedName>
</protein>
<dbReference type="CDD" id="cd12797">
    <property type="entry name" value="M23_peptidase"/>
    <property type="match status" value="1"/>
</dbReference>
<keyword evidence="3" id="KW-1185">Reference proteome</keyword>
<comment type="caution">
    <text evidence="2">The sequence shown here is derived from an EMBL/GenBank/DDBJ whole genome shotgun (WGS) entry which is preliminary data.</text>
</comment>
<dbReference type="RefSeq" id="WP_061083723.1">
    <property type="nucleotide sequence ID" value="NZ_JAAXPG010000060.1"/>
</dbReference>
<evidence type="ECO:0000313" key="3">
    <source>
        <dbReference type="Proteomes" id="UP000553209"/>
    </source>
</evidence>
<reference evidence="2 3" key="1">
    <citation type="submission" date="2020-04" db="EMBL/GenBank/DDBJ databases">
        <title>MicrobeNet Type strains.</title>
        <authorList>
            <person name="Nicholson A.C."/>
        </authorList>
    </citation>
    <scope>NUCLEOTIDE SEQUENCE [LARGE SCALE GENOMIC DNA]</scope>
    <source>
        <strain evidence="2 3">ATCC 23612</strain>
    </source>
</reference>
<sequence>MPPPATAFLRALLSRTRPLGVTAVAVTASAALAVTSSAAHAQPSPAETPLASADNVEITVDGGTAETLPGGSAAAPAEDLLAESVVADVLRARNSSLSALSRQERDVRVDVREAAEGSAFGVAIVTAPMNVDESPHAWLFAADYEGSTWTVGLEGTEEFSSILADSALLEEEERETVAASTDPSGVSTSSYTGVGLPFAIGSSMVMTGGPHGNSGGHPYSSVDFAGGSGQARAARGGYAYSLCTGWTRVIHDNGYSTDYYHLENYQWLPGNNVGVGHYLGTQGNSLCAGGSTTGAHIHFSLRGYSDPNAAGWYVALHGRTLGGWTFVEGGAYGGYAYRNGVGTVYPGNWMYNYGF</sequence>
<evidence type="ECO:0000313" key="2">
    <source>
        <dbReference type="EMBL" id="NKZ02115.1"/>
    </source>
</evidence>
<feature type="chain" id="PRO_5030984434" evidence="1">
    <location>
        <begin position="42"/>
        <end position="355"/>
    </location>
</feature>
<dbReference type="AlphaFoldDB" id="A0A7X6RTK3"/>
<keyword evidence="1" id="KW-0732">Signal</keyword>
<dbReference type="EMBL" id="JAAXPG010000060">
    <property type="protein sequence ID" value="NKZ02115.1"/>
    <property type="molecule type" value="Genomic_DNA"/>
</dbReference>
<accession>A0A7X6RTK3</accession>
<dbReference type="InterPro" id="IPR011055">
    <property type="entry name" value="Dup_hybrid_motif"/>
</dbReference>